<dbReference type="Pfam" id="PF06293">
    <property type="entry name" value="Kdo"/>
    <property type="match status" value="1"/>
</dbReference>
<dbReference type="RefSeq" id="WP_051910980.1">
    <property type="nucleotide sequence ID" value="NZ_JGYG01000002.1"/>
</dbReference>
<dbReference type="EMBL" id="JGYG01000002">
    <property type="protein sequence ID" value="KFI31560.1"/>
    <property type="molecule type" value="Genomic_DNA"/>
</dbReference>
<reference evidence="1 2" key="1">
    <citation type="submission" date="2014-03" db="EMBL/GenBank/DDBJ databases">
        <title>Genome of Haematobacter massiliensis CCUG 47968.</title>
        <authorList>
            <person name="Wang D."/>
            <person name="Wang G."/>
        </authorList>
    </citation>
    <scope>NUCLEOTIDE SEQUENCE [LARGE SCALE GENOMIC DNA]</scope>
    <source>
        <strain evidence="1 2">CCUG 47968</strain>
    </source>
</reference>
<dbReference type="SUPFAM" id="SSF56112">
    <property type="entry name" value="Protein kinase-like (PK-like)"/>
    <property type="match status" value="1"/>
</dbReference>
<dbReference type="Proteomes" id="UP000028826">
    <property type="component" value="Unassembled WGS sequence"/>
</dbReference>
<keyword evidence="2" id="KW-1185">Reference proteome</keyword>
<protein>
    <recommendedName>
        <fullName evidence="3">Serine/threonine protein phosphatase</fullName>
    </recommendedName>
</protein>
<evidence type="ECO:0000313" key="1">
    <source>
        <dbReference type="EMBL" id="KFI31560.1"/>
    </source>
</evidence>
<comment type="caution">
    <text evidence="1">The sequence shown here is derived from an EMBL/GenBank/DDBJ whole genome shotgun (WGS) entry which is preliminary data.</text>
</comment>
<evidence type="ECO:0008006" key="3">
    <source>
        <dbReference type="Google" id="ProtNLM"/>
    </source>
</evidence>
<dbReference type="eggNOG" id="COG0515">
    <property type="taxonomic scope" value="Bacteria"/>
</dbReference>
<dbReference type="InterPro" id="IPR011009">
    <property type="entry name" value="Kinase-like_dom_sf"/>
</dbReference>
<dbReference type="STRING" id="195105.CN97_11035"/>
<proteinExistence type="predicted"/>
<organism evidence="1 2">
    <name type="scientific">Haematobacter massiliensis</name>
    <dbReference type="NCBI Taxonomy" id="195105"/>
    <lineage>
        <taxon>Bacteria</taxon>
        <taxon>Pseudomonadati</taxon>
        <taxon>Pseudomonadota</taxon>
        <taxon>Alphaproteobacteria</taxon>
        <taxon>Rhodobacterales</taxon>
        <taxon>Paracoccaceae</taxon>
        <taxon>Haematobacter</taxon>
    </lineage>
</organism>
<gene>
    <name evidence="1" type="ORF">CN97_11035</name>
</gene>
<evidence type="ECO:0000313" key="2">
    <source>
        <dbReference type="Proteomes" id="UP000028826"/>
    </source>
</evidence>
<accession>A0A086YBB0</accession>
<sequence length="244" mass="27937">MTHAFFLPRLRAEIAALPPEQRVAAVAVDGKRYWVKRRERYDSLKLRLQKGDAARAFERERGALHDLGRLGLPVPPVVDETEDYFVTPDRGVPLAKILRDRLLTEEERMAAFRSAACALHAFHAAGLAHGRPNLRDMLWDGDRVTLIDFERYAPRRNRRINMALDLLMFVFSAYVAAESERPEIDAAIAAYRNADSTRLWPLAARIARRLGWLTRLTAPLHRRKPRSRELAALPLTLHRFSAET</sequence>
<dbReference type="AlphaFoldDB" id="A0A086YBB0"/>
<name>A0A086YBB0_9RHOB</name>